<dbReference type="Gene3D" id="2.50.20.20">
    <property type="match status" value="1"/>
</dbReference>
<evidence type="ECO:0000313" key="2">
    <source>
        <dbReference type="EMBL" id="TGB08062.1"/>
    </source>
</evidence>
<dbReference type="SUPFAM" id="SSF89392">
    <property type="entry name" value="Prokaryotic lipoproteins and lipoprotein localization factors"/>
    <property type="match status" value="1"/>
</dbReference>
<feature type="region of interest" description="Disordered" evidence="1">
    <location>
        <begin position="15"/>
        <end position="69"/>
    </location>
</feature>
<dbReference type="InterPro" id="IPR029046">
    <property type="entry name" value="LolA/LolB/LppX"/>
</dbReference>
<evidence type="ECO:0008006" key="4">
    <source>
        <dbReference type="Google" id="ProtNLM"/>
    </source>
</evidence>
<feature type="compositionally biased region" description="Low complexity" evidence="1">
    <location>
        <begin position="27"/>
        <end position="43"/>
    </location>
</feature>
<evidence type="ECO:0000313" key="3">
    <source>
        <dbReference type="Proteomes" id="UP000297948"/>
    </source>
</evidence>
<protein>
    <recommendedName>
        <fullName evidence="4">Lipoprotein</fullName>
    </recommendedName>
</protein>
<accession>A0A4Z0HBG1</accession>
<dbReference type="EMBL" id="SRID01000138">
    <property type="protein sequence ID" value="TGB08062.1"/>
    <property type="molecule type" value="Genomic_DNA"/>
</dbReference>
<gene>
    <name evidence="2" type="ORF">E4099_16200</name>
</gene>
<reference evidence="2 3" key="1">
    <citation type="submission" date="2019-03" db="EMBL/GenBank/DDBJ databases">
        <authorList>
            <person name="Gonzalez-Pimentel J.L."/>
        </authorList>
    </citation>
    <scope>NUCLEOTIDE SEQUENCE [LARGE SCALE GENOMIC DNA]</scope>
    <source>
        <strain evidence="2 3">JCM 31289</strain>
    </source>
</reference>
<organism evidence="2 3">
    <name type="scientific">Streptomyces palmae</name>
    <dbReference type="NCBI Taxonomy" id="1701085"/>
    <lineage>
        <taxon>Bacteria</taxon>
        <taxon>Bacillati</taxon>
        <taxon>Actinomycetota</taxon>
        <taxon>Actinomycetes</taxon>
        <taxon>Kitasatosporales</taxon>
        <taxon>Streptomycetaceae</taxon>
        <taxon>Streptomyces</taxon>
    </lineage>
</organism>
<sequence length="283" mass="29374">MVGGIALTFGLAACGSEKSDGDSVKDAGTPKAGGAPAGGAIAALQLASKATGEQHSAKVEGTNKMGPGTSTMAGEMDWANGMRANMKVTQSGGPVAGSPLEGKATPVRYTPDAMYMNLGGATGTPGPGGKHWVKYDWDTLAQKAGPAGAFLKDQMQNNNPARSVQLVLATGQVKAVGKESVRGVQATHYSGTVNVADLAKLQSKDLSQKDLSDLQKQLKASGTETETIDLWIDEKDLLVKKREYGKNNNGGFDSTVYYSDYGVNVTVEEPPASDTVGFEELGQ</sequence>
<dbReference type="AlphaFoldDB" id="A0A4Z0HBG1"/>
<comment type="caution">
    <text evidence="2">The sequence shown here is derived from an EMBL/GenBank/DDBJ whole genome shotgun (WGS) entry which is preliminary data.</text>
</comment>
<proteinExistence type="predicted"/>
<keyword evidence="3" id="KW-1185">Reference proteome</keyword>
<dbReference type="OrthoDB" id="3369896at2"/>
<evidence type="ECO:0000256" key="1">
    <source>
        <dbReference type="SAM" id="MobiDB-lite"/>
    </source>
</evidence>
<name>A0A4Z0HBG1_9ACTN</name>
<dbReference type="Proteomes" id="UP000297948">
    <property type="component" value="Unassembled WGS sequence"/>
</dbReference>